<dbReference type="RefSeq" id="WP_326927607.1">
    <property type="nucleotide sequence ID" value="NZ_CP123443.1"/>
</dbReference>
<feature type="region of interest" description="Disordered" evidence="1">
    <location>
        <begin position="107"/>
        <end position="168"/>
    </location>
</feature>
<dbReference type="EMBL" id="CP123443">
    <property type="protein sequence ID" value="WGK69424.1"/>
    <property type="molecule type" value="Genomic_DNA"/>
</dbReference>
<protein>
    <submittedName>
        <fullName evidence="2">Uncharacterized protein</fullName>
    </submittedName>
</protein>
<proteinExistence type="predicted"/>
<reference evidence="2 3" key="1">
    <citation type="submission" date="2023-04" db="EMBL/GenBank/DDBJ databases">
        <title>Spirochaete genome identified in red abalone sample constitutes a novel genus.</title>
        <authorList>
            <person name="Sharma S.P."/>
            <person name="Purcell C.M."/>
            <person name="Hyde J.R."/>
            <person name="Severin A.J."/>
        </authorList>
    </citation>
    <scope>NUCLEOTIDE SEQUENCE [LARGE SCALE GENOMIC DNA]</scope>
    <source>
        <strain evidence="2 3">SP-2023</strain>
    </source>
</reference>
<accession>A0ABY8MHG2</accession>
<sequence>MATLRKRKAEMESSKELELLSGVNEEDGLEFCETIRLEIEQRRMLPLDKFMQAIQAFNDLFSHYLRSHGYNPDAHVFAVHSLQHGPYRIELRHYRKTDVNPLLDADKLQASPDSSQPMLSVVRDSESDKSGNKSGVWALESAKHRAGNGARNGALQANEKALPPRRPDGTEKNLFYRFVFQFLEPKLKDILHKAGRKHLGLGTIRLKQLHIFFALGSLDFYSRTEIVVVQGSNGNICKLNYNGMQANAIVDQCTELIGSHPDLAKTLNYQILAFTSLARRRTDELESICGVIHEISPQPIPVISENEQISSVLKKMYSGDALFVPYLVADVQLRLIDNKSVGAYIVHKLHARGGHNF</sequence>
<evidence type="ECO:0000313" key="2">
    <source>
        <dbReference type="EMBL" id="WGK69424.1"/>
    </source>
</evidence>
<name>A0ABY8MHG2_9SPIO</name>
<keyword evidence="3" id="KW-1185">Reference proteome</keyword>
<evidence type="ECO:0000313" key="3">
    <source>
        <dbReference type="Proteomes" id="UP001228690"/>
    </source>
</evidence>
<evidence type="ECO:0000256" key="1">
    <source>
        <dbReference type="SAM" id="MobiDB-lite"/>
    </source>
</evidence>
<organism evidence="2 3">
    <name type="scientific">Candidatus Haliotispira prima</name>
    <dbReference type="NCBI Taxonomy" id="3034016"/>
    <lineage>
        <taxon>Bacteria</taxon>
        <taxon>Pseudomonadati</taxon>
        <taxon>Spirochaetota</taxon>
        <taxon>Spirochaetia</taxon>
        <taxon>Spirochaetales</taxon>
        <taxon>Spirochaetaceae</taxon>
        <taxon>Candidatus Haliotispira</taxon>
    </lineage>
</organism>
<dbReference type="Proteomes" id="UP001228690">
    <property type="component" value="Chromosome"/>
</dbReference>
<gene>
    <name evidence="2" type="ORF">P0082_00775</name>
</gene>